<dbReference type="PANTHER" id="PTHR43493">
    <property type="entry name" value="DNA GYRASE/TOPOISOMERASE SUBUNIT A"/>
    <property type="match status" value="1"/>
</dbReference>
<evidence type="ECO:0000256" key="7">
    <source>
        <dbReference type="SAM" id="MobiDB-lite"/>
    </source>
</evidence>
<dbReference type="Gene3D" id="1.10.268.10">
    <property type="entry name" value="Topoisomerase, domain 3"/>
    <property type="match status" value="1"/>
</dbReference>
<feature type="domain" description="Topo IIA-type catalytic" evidence="8">
    <location>
        <begin position="42"/>
        <end position="485"/>
    </location>
</feature>
<dbReference type="Gene3D" id="3.90.199.10">
    <property type="entry name" value="Topoisomerase II, domain 5"/>
    <property type="match status" value="1"/>
</dbReference>
<keyword evidence="10" id="KW-1185">Reference proteome</keyword>
<evidence type="ECO:0000256" key="2">
    <source>
        <dbReference type="ARBA" id="ARBA00008263"/>
    </source>
</evidence>
<dbReference type="NCBIfam" id="NF009397">
    <property type="entry name" value="PRK12758.1"/>
    <property type="match status" value="1"/>
</dbReference>
<comment type="catalytic activity">
    <reaction evidence="1 6">
        <text>ATP-dependent breakage, passage and rejoining of double-stranded DNA.</text>
        <dbReference type="EC" id="5.6.2.2"/>
    </reaction>
</comment>
<comment type="caution">
    <text evidence="9">The sequence shown here is derived from an EMBL/GenBank/DDBJ whole genome shotgun (WGS) entry which is preliminary data.</text>
</comment>
<evidence type="ECO:0000256" key="3">
    <source>
        <dbReference type="ARBA" id="ARBA00023029"/>
    </source>
</evidence>
<keyword evidence="3 6" id="KW-0799">Topoisomerase</keyword>
<accession>A0ABU9L046</accession>
<dbReference type="Pfam" id="PF00521">
    <property type="entry name" value="DNA_topoisoIV"/>
    <property type="match status" value="1"/>
</dbReference>
<dbReference type="InterPro" id="IPR050220">
    <property type="entry name" value="Type_II_DNA_Topoisomerases"/>
</dbReference>
<evidence type="ECO:0000313" key="9">
    <source>
        <dbReference type="EMBL" id="MEL4454947.1"/>
    </source>
</evidence>
<proteinExistence type="inferred from homology"/>
<protein>
    <submittedName>
        <fullName evidence="9">DNA gyrase/topoisomerase IV subunit A</fullName>
    </submittedName>
</protein>
<gene>
    <name evidence="9" type="ORF">AABB81_03515</name>
</gene>
<reference evidence="9 10" key="1">
    <citation type="submission" date="2024-04" db="EMBL/GenBank/DDBJ databases">
        <title>whole genome sequencing of Lutimonas vermicola strain IMCC1616.</title>
        <authorList>
            <person name="Bae S.S."/>
        </authorList>
    </citation>
    <scope>NUCLEOTIDE SEQUENCE [LARGE SCALE GENOMIC DNA]</scope>
    <source>
        <strain evidence="9 10">IMCC1616</strain>
    </source>
</reference>
<dbReference type="SMART" id="SM00434">
    <property type="entry name" value="TOP4c"/>
    <property type="match status" value="1"/>
</dbReference>
<evidence type="ECO:0000259" key="8">
    <source>
        <dbReference type="PROSITE" id="PS52040"/>
    </source>
</evidence>
<sequence>MAEYEELDENKDQNEDTITKIGGMYEDWFLDYASYVILERAVPGINDGFKPVQRRIMQSMKDLDDGRYNKVANLVGHTMQYHPHGDASIADAMVQLGQKELLIDMQGNWGNILTGDRAAASRYIEARLSKFASAVVFNPKTTKWQASYDGRRKEPIDLPVKFPLLLAQGAEGIAVGLSTKILPHNFLELIQASIKILKGQSFSIFPDFLTGGIADITNYNEGKRGGKVRVRAKISQKDKNSLVITEIPYGTTTSSLIDSILKANEKGKIKIKKIEDNTAKDVEILIHLPGGVSPDKTIDALYAFTSCEVSISPICCIIENNKPVFIGVKEALRHSTNHTQDLLTQELEIQLAELEEQWHFSSLERIFIENRIYRDIEEEETWQGVLDAIDEGLKPHVKHLKRAVTEEDIVRLTEIRIKKISKFDIDKAKQFIEGLEEKIALVKKDLANIVEYTIDYFKDLKDRFGKGKERKTDIRIFEDIVATKVVMRNSKLYVNRAEGFVGTSLKKDEFVADCADIDDVIVFRSDGKMMVTKVDSKTFVGKNIIHAAVFKKKDKRTIYNMLYKDGKSGFTYMKRFAVTAITRDKEYDLTAGSKGSKVLYFTANPNGEAEIITINLRAVGLIKKLKWDVDLAELAIKGRASRGNIVTKYPIKKIELKEKGVSTLKPRKIWFDETVQRLNVDERGDLIGEFTADDRLLIINQKGEVKTIIPNLNTHFESDMIVLEKWNPNKPISVVYFDGERERYYVKRFMIEHPDREEKFISEHAGSKLMIVGMDYRPMAEVIYSKRSLENEIINFEEFIAVKGIKALGNQLTTEKIKDINLLDPLPYEEPVLEEVELVEEEIIEAPENSAGDTSGSENDEDDDDGEDDDDDGQITLF</sequence>
<dbReference type="InterPro" id="IPR013758">
    <property type="entry name" value="Topo_IIA_A/C_ab"/>
</dbReference>
<dbReference type="Gene3D" id="3.30.1360.40">
    <property type="match status" value="1"/>
</dbReference>
<evidence type="ECO:0000256" key="1">
    <source>
        <dbReference type="ARBA" id="ARBA00000185"/>
    </source>
</evidence>
<evidence type="ECO:0000256" key="4">
    <source>
        <dbReference type="ARBA" id="ARBA00023125"/>
    </source>
</evidence>
<keyword evidence="4 6" id="KW-0238">DNA-binding</keyword>
<keyword evidence="5 6" id="KW-0413">Isomerase</keyword>
<dbReference type="PANTHER" id="PTHR43493:SF5">
    <property type="entry name" value="DNA GYRASE SUBUNIT A, CHLOROPLASTIC_MITOCHONDRIAL"/>
    <property type="match status" value="1"/>
</dbReference>
<dbReference type="Proteomes" id="UP001474120">
    <property type="component" value="Unassembled WGS sequence"/>
</dbReference>
<dbReference type="SUPFAM" id="SSF56719">
    <property type="entry name" value="Type II DNA topoisomerase"/>
    <property type="match status" value="1"/>
</dbReference>
<feature type="region of interest" description="Disordered" evidence="7">
    <location>
        <begin position="842"/>
        <end position="878"/>
    </location>
</feature>
<dbReference type="EMBL" id="JBCDNA010000001">
    <property type="protein sequence ID" value="MEL4454947.1"/>
    <property type="molecule type" value="Genomic_DNA"/>
</dbReference>
<dbReference type="PROSITE" id="PS52040">
    <property type="entry name" value="TOPO_IIA"/>
    <property type="match status" value="1"/>
</dbReference>
<comment type="similarity">
    <text evidence="2">Belongs to the type II topoisomerase GyrA/ParC subunit family.</text>
</comment>
<name>A0ABU9L046_9FLAO</name>
<feature type="active site" description="O-(5'-phospho-DNA)-tyrosine intermediate" evidence="6">
    <location>
        <position position="123"/>
    </location>
</feature>
<dbReference type="RefSeq" id="WP_342158669.1">
    <property type="nucleotide sequence ID" value="NZ_JBCDNA010000001.1"/>
</dbReference>
<dbReference type="NCBIfam" id="NF007209">
    <property type="entry name" value="PRK09631.1"/>
    <property type="match status" value="1"/>
</dbReference>
<evidence type="ECO:0000256" key="6">
    <source>
        <dbReference type="PROSITE-ProRule" id="PRU01384"/>
    </source>
</evidence>
<dbReference type="InterPro" id="IPR013757">
    <property type="entry name" value="Topo_IIA_A_a_sf"/>
</dbReference>
<feature type="compositionally biased region" description="Acidic residues" evidence="7">
    <location>
        <begin position="858"/>
        <end position="878"/>
    </location>
</feature>
<evidence type="ECO:0000313" key="10">
    <source>
        <dbReference type="Proteomes" id="UP001474120"/>
    </source>
</evidence>
<evidence type="ECO:0000256" key="5">
    <source>
        <dbReference type="ARBA" id="ARBA00023235"/>
    </source>
</evidence>
<dbReference type="InterPro" id="IPR013760">
    <property type="entry name" value="Topo_IIA-like_dom_sf"/>
</dbReference>
<dbReference type="InterPro" id="IPR002205">
    <property type="entry name" value="Topo_IIA_dom_A"/>
</dbReference>
<organism evidence="9 10">
    <name type="scientific">Lutimonas vermicola</name>
    <dbReference type="NCBI Taxonomy" id="414288"/>
    <lineage>
        <taxon>Bacteria</taxon>
        <taxon>Pseudomonadati</taxon>
        <taxon>Bacteroidota</taxon>
        <taxon>Flavobacteriia</taxon>
        <taxon>Flavobacteriales</taxon>
        <taxon>Flavobacteriaceae</taxon>
        <taxon>Lutimonas</taxon>
    </lineage>
</organism>